<dbReference type="AlphaFoldDB" id="A0AAX4HE08"/>
<name>A0AAX4HE08_9ASCO</name>
<evidence type="ECO:0000313" key="2">
    <source>
        <dbReference type="Proteomes" id="UP001338582"/>
    </source>
</evidence>
<dbReference type="KEGG" id="asau:88175102"/>
<accession>A0AAX4HE08</accession>
<proteinExistence type="predicted"/>
<reference evidence="1 2" key="1">
    <citation type="submission" date="2023-10" db="EMBL/GenBank/DDBJ databases">
        <title>Draft Genome Sequence of Candida saopaulonensis from a very Premature Infant with Sepsis.</title>
        <authorList>
            <person name="Ning Y."/>
            <person name="Dai R."/>
            <person name="Xiao M."/>
            <person name="Xu Y."/>
            <person name="Yan Q."/>
            <person name="Zhang L."/>
        </authorList>
    </citation>
    <scope>NUCLEOTIDE SEQUENCE [LARGE SCALE GENOMIC DNA]</scope>
    <source>
        <strain evidence="1 2">19XY460</strain>
    </source>
</reference>
<sequence length="171" mass="18828">MGIAISYRGVLQTRHKFDVPPAGANSILRFFRCFLPLITPSPYTPYPKKPKHHLVIATKSHSLATHIYGKSDPLSPGLPTHLCTRITRATYISAPRPADCPGELPKVKPHPICSPHCTPYQTGRLPTFGFSSLFPLIAHHTYKRIAGKKSSGSEHRVSHGTSVSLLICLCR</sequence>
<dbReference type="RefSeq" id="XP_062879060.1">
    <property type="nucleotide sequence ID" value="XM_063022990.1"/>
</dbReference>
<evidence type="ECO:0000313" key="1">
    <source>
        <dbReference type="EMBL" id="WPK26679.1"/>
    </source>
</evidence>
<keyword evidence="2" id="KW-1185">Reference proteome</keyword>
<protein>
    <submittedName>
        <fullName evidence="1">Uncharacterized protein</fullName>
    </submittedName>
</protein>
<dbReference type="GeneID" id="88175102"/>
<dbReference type="EMBL" id="CP138898">
    <property type="protein sequence ID" value="WPK26679.1"/>
    <property type="molecule type" value="Genomic_DNA"/>
</dbReference>
<organism evidence="1 2">
    <name type="scientific">Australozyma saopauloensis</name>
    <dbReference type="NCBI Taxonomy" id="291208"/>
    <lineage>
        <taxon>Eukaryota</taxon>
        <taxon>Fungi</taxon>
        <taxon>Dikarya</taxon>
        <taxon>Ascomycota</taxon>
        <taxon>Saccharomycotina</taxon>
        <taxon>Pichiomycetes</taxon>
        <taxon>Metschnikowiaceae</taxon>
        <taxon>Australozyma</taxon>
    </lineage>
</organism>
<dbReference type="Proteomes" id="UP001338582">
    <property type="component" value="Chromosome 5"/>
</dbReference>
<gene>
    <name evidence="1" type="ORF">PUMCH_004039</name>
</gene>